<dbReference type="AlphaFoldDB" id="A0A1E3QHA1"/>
<dbReference type="SUPFAM" id="SSF52343">
    <property type="entry name" value="Ferredoxin reductase-like, C-terminal NADP-linked domain"/>
    <property type="match status" value="1"/>
</dbReference>
<sequence>MATLLESTCSYGPGTLDAAYHNASSYAITPISTQVGALSYLPVTVNESTVGTSYQSYRNLYNNNTLAVSLGAGFVGFFGCIMLLSGIFNWTMRLFPAIPNWFTGSISIFFRRHVSLTAAFKKDRNVPLRLWGYPMGLIPTRLESFVVLLSYVYLVLACAIGYTPPVENNPIFPNARVEIGRHVANRIGTIALFIYPLAIIFAGRNNVLLFITRWNYSVFNMYHRHLARIFLLLTMAHGASMTITLKSNSVAAYMEALLAAHVRWGIVSVVVIGLLAFQSVLFLRRRSYETFLLIHITLAVVVLLGVHFHAKPWGFNGFTWAVIAIWCLDRVIRLVRMFSFGIQEATVTIKAEETLKVTVPKPRYWKAKPGQYSFVSFLKPSCFWQSHPFSTISESDTEISFAIKIKGGATHGLYKQVASLPGHTDIIKVVVEGPYGFSSPVSQYSETLLLASGNGIPGLYDHAMRLSRAGGHHSVKLVWVIRNWRSVSWMLEELKALKDTRVNVTVYVTKPKDTLDYNIDTVTLHSSLLSSEKNRELDYDGNDENLPTKVLASLKACLSHVVFEEGRPDIDCLIQEEITNAEGSVAVVACGHDSMVDTVRYSVAFHLGASQHRVDYFEELQVWS</sequence>
<evidence type="ECO:0000259" key="14">
    <source>
        <dbReference type="PROSITE" id="PS51384"/>
    </source>
</evidence>
<dbReference type="GO" id="GO:0005886">
    <property type="term" value="C:plasma membrane"/>
    <property type="evidence" value="ECO:0007669"/>
    <property type="project" value="TreeGrafter"/>
</dbReference>
<dbReference type="CDD" id="cd06186">
    <property type="entry name" value="NOX_Duox_like_FAD_NADP"/>
    <property type="match status" value="1"/>
</dbReference>
<feature type="transmembrane region" description="Helical" evidence="13">
    <location>
        <begin position="264"/>
        <end position="283"/>
    </location>
</feature>
<accession>A0A1E3QHA1</accession>
<keyword evidence="16" id="KW-1185">Reference proteome</keyword>
<dbReference type="GO" id="GO:0015677">
    <property type="term" value="P:copper ion import"/>
    <property type="evidence" value="ECO:0007669"/>
    <property type="project" value="TreeGrafter"/>
</dbReference>
<dbReference type="InterPro" id="IPR017927">
    <property type="entry name" value="FAD-bd_FR_type"/>
</dbReference>
<dbReference type="InterPro" id="IPR051410">
    <property type="entry name" value="Ferric/Cupric_Reductase"/>
</dbReference>
<evidence type="ECO:0000256" key="1">
    <source>
        <dbReference type="ARBA" id="ARBA00004141"/>
    </source>
</evidence>
<keyword evidence="7" id="KW-0249">Electron transport</keyword>
<evidence type="ECO:0000256" key="8">
    <source>
        <dbReference type="ARBA" id="ARBA00022989"/>
    </source>
</evidence>
<dbReference type="SFLD" id="SFLDS00052">
    <property type="entry name" value="Ferric_Reductase_Domain"/>
    <property type="match status" value="1"/>
</dbReference>
<reference evidence="16" key="1">
    <citation type="submission" date="2016-05" db="EMBL/GenBank/DDBJ databases">
        <title>Comparative genomics of biotechnologically important yeasts.</title>
        <authorList>
            <consortium name="DOE Joint Genome Institute"/>
            <person name="Riley R."/>
            <person name="Haridas S."/>
            <person name="Wolfe K.H."/>
            <person name="Lopes M.R."/>
            <person name="Hittinger C.T."/>
            <person name="Goker M."/>
            <person name="Salamov A."/>
            <person name="Wisecaver J."/>
            <person name="Long T.M."/>
            <person name="Aerts A.L."/>
            <person name="Barry K."/>
            <person name="Choi C."/>
            <person name="Clum A."/>
            <person name="Coughlan A.Y."/>
            <person name="Deshpande S."/>
            <person name="Douglass A.P."/>
            <person name="Hanson S.J."/>
            <person name="Klenk H.-P."/>
            <person name="Labutti K."/>
            <person name="Lapidus A."/>
            <person name="Lindquist E."/>
            <person name="Lipzen A."/>
            <person name="Meier-Kolthoff J.P."/>
            <person name="Ohm R.A."/>
            <person name="Otillar R.P."/>
            <person name="Pangilinan J."/>
            <person name="Peng Y."/>
            <person name="Rokas A."/>
            <person name="Rosa C.A."/>
            <person name="Scheuner C."/>
            <person name="Sibirny A.A."/>
            <person name="Slot J.C."/>
            <person name="Stielow J.B."/>
            <person name="Sun H."/>
            <person name="Kurtzman C.P."/>
            <person name="Blackwell M."/>
            <person name="Grigoriev I.V."/>
            <person name="Jeffries T.W."/>
        </authorList>
    </citation>
    <scope>NUCLEOTIDE SEQUENCE [LARGE SCALE GENOMIC DNA]</scope>
    <source>
        <strain evidence="16">NRRL Y-12698</strain>
    </source>
</reference>
<evidence type="ECO:0000256" key="9">
    <source>
        <dbReference type="ARBA" id="ARBA00023002"/>
    </source>
</evidence>
<dbReference type="Pfam" id="PF01794">
    <property type="entry name" value="Ferric_reduct"/>
    <property type="match status" value="1"/>
</dbReference>
<dbReference type="Pfam" id="PF08030">
    <property type="entry name" value="NAD_binding_6"/>
    <property type="match status" value="1"/>
</dbReference>
<keyword evidence="3" id="KW-0813">Transport</keyword>
<dbReference type="Gene3D" id="3.40.50.80">
    <property type="entry name" value="Nucleotide-binding domain of ferredoxin-NADP reductase (FNR) module"/>
    <property type="match status" value="1"/>
</dbReference>
<evidence type="ECO:0000256" key="6">
    <source>
        <dbReference type="ARBA" id="ARBA00022827"/>
    </source>
</evidence>
<keyword evidence="10" id="KW-0406">Ion transport</keyword>
<dbReference type="Proteomes" id="UP000094336">
    <property type="component" value="Unassembled WGS sequence"/>
</dbReference>
<protein>
    <recommendedName>
        <fullName evidence="14">FAD-binding FR-type domain-containing protein</fullName>
    </recommendedName>
</protein>
<dbReference type="GO" id="GO:0006826">
    <property type="term" value="P:iron ion transport"/>
    <property type="evidence" value="ECO:0007669"/>
    <property type="project" value="TreeGrafter"/>
</dbReference>
<evidence type="ECO:0000256" key="13">
    <source>
        <dbReference type="SAM" id="Phobius"/>
    </source>
</evidence>
<feature type="transmembrane region" description="Helical" evidence="13">
    <location>
        <begin position="225"/>
        <end position="244"/>
    </location>
</feature>
<dbReference type="InterPro" id="IPR013112">
    <property type="entry name" value="FAD-bd_8"/>
</dbReference>
<keyword evidence="9" id="KW-0560">Oxidoreductase</keyword>
<keyword evidence="12" id="KW-0325">Glycoprotein</keyword>
<dbReference type="OrthoDB" id="167398at2759"/>
<dbReference type="GO" id="GO:0006879">
    <property type="term" value="P:intracellular iron ion homeostasis"/>
    <property type="evidence" value="ECO:0007669"/>
    <property type="project" value="TreeGrafter"/>
</dbReference>
<name>A0A1E3QHA1_9ASCO</name>
<dbReference type="PROSITE" id="PS51384">
    <property type="entry name" value="FAD_FR"/>
    <property type="match status" value="1"/>
</dbReference>
<evidence type="ECO:0000256" key="10">
    <source>
        <dbReference type="ARBA" id="ARBA00023065"/>
    </source>
</evidence>
<evidence type="ECO:0000313" key="16">
    <source>
        <dbReference type="Proteomes" id="UP000094336"/>
    </source>
</evidence>
<evidence type="ECO:0000256" key="12">
    <source>
        <dbReference type="ARBA" id="ARBA00023180"/>
    </source>
</evidence>
<organism evidence="15 16">
    <name type="scientific">Babjeviella inositovora NRRL Y-12698</name>
    <dbReference type="NCBI Taxonomy" id="984486"/>
    <lineage>
        <taxon>Eukaryota</taxon>
        <taxon>Fungi</taxon>
        <taxon>Dikarya</taxon>
        <taxon>Ascomycota</taxon>
        <taxon>Saccharomycotina</taxon>
        <taxon>Pichiomycetes</taxon>
        <taxon>Serinales incertae sedis</taxon>
        <taxon>Babjeviella</taxon>
    </lineage>
</organism>
<dbReference type="InterPro" id="IPR013121">
    <property type="entry name" value="Fe_red_NAD-bd_6"/>
</dbReference>
<dbReference type="EMBL" id="KV454444">
    <property type="protein sequence ID" value="ODQ77010.1"/>
    <property type="molecule type" value="Genomic_DNA"/>
</dbReference>
<dbReference type="InterPro" id="IPR039261">
    <property type="entry name" value="FNR_nucleotide-bd"/>
</dbReference>
<proteinExistence type="inferred from homology"/>
<feature type="transmembrane region" description="Helical" evidence="13">
    <location>
        <begin position="183"/>
        <end position="204"/>
    </location>
</feature>
<keyword evidence="6" id="KW-0274">FAD</keyword>
<comment type="similarity">
    <text evidence="2">Belongs to the ferric reductase (FRE) family.</text>
</comment>
<evidence type="ECO:0000256" key="7">
    <source>
        <dbReference type="ARBA" id="ARBA00022982"/>
    </source>
</evidence>
<dbReference type="SFLD" id="SFLDG01168">
    <property type="entry name" value="Ferric_reductase_subgroup_(FRE"/>
    <property type="match status" value="1"/>
</dbReference>
<dbReference type="PANTHER" id="PTHR32361:SF9">
    <property type="entry name" value="FERRIC REDUCTASE TRANSMEMBRANE COMPONENT 3-RELATED"/>
    <property type="match status" value="1"/>
</dbReference>
<feature type="domain" description="FAD-binding FR-type" evidence="14">
    <location>
        <begin position="324"/>
        <end position="441"/>
    </location>
</feature>
<dbReference type="STRING" id="984486.A0A1E3QHA1"/>
<keyword evidence="11 13" id="KW-0472">Membrane</keyword>
<dbReference type="Pfam" id="PF08022">
    <property type="entry name" value="FAD_binding_8"/>
    <property type="match status" value="1"/>
</dbReference>
<evidence type="ECO:0000256" key="2">
    <source>
        <dbReference type="ARBA" id="ARBA00006278"/>
    </source>
</evidence>
<keyword evidence="4" id="KW-0285">Flavoprotein</keyword>
<dbReference type="InterPro" id="IPR013130">
    <property type="entry name" value="Fe3_Rdtase_TM_dom"/>
</dbReference>
<dbReference type="RefSeq" id="XP_018982338.1">
    <property type="nucleotide sequence ID" value="XM_019130176.1"/>
</dbReference>
<evidence type="ECO:0000313" key="15">
    <source>
        <dbReference type="EMBL" id="ODQ77010.1"/>
    </source>
</evidence>
<evidence type="ECO:0000256" key="5">
    <source>
        <dbReference type="ARBA" id="ARBA00022692"/>
    </source>
</evidence>
<feature type="transmembrane region" description="Helical" evidence="13">
    <location>
        <begin position="290"/>
        <end position="308"/>
    </location>
</feature>
<evidence type="ECO:0000256" key="11">
    <source>
        <dbReference type="ARBA" id="ARBA00023136"/>
    </source>
</evidence>
<gene>
    <name evidence="15" type="ORF">BABINDRAFT_163905</name>
</gene>
<dbReference type="PANTHER" id="PTHR32361">
    <property type="entry name" value="FERRIC/CUPRIC REDUCTASE TRANSMEMBRANE COMPONENT"/>
    <property type="match status" value="1"/>
</dbReference>
<keyword evidence="5 13" id="KW-0812">Transmembrane</keyword>
<dbReference type="GeneID" id="30148029"/>
<feature type="transmembrane region" description="Helical" evidence="13">
    <location>
        <begin position="66"/>
        <end position="88"/>
    </location>
</feature>
<dbReference type="GO" id="GO:0000293">
    <property type="term" value="F:ferric-chelate reductase activity"/>
    <property type="evidence" value="ECO:0007669"/>
    <property type="project" value="UniProtKB-ARBA"/>
</dbReference>
<evidence type="ECO:0000256" key="3">
    <source>
        <dbReference type="ARBA" id="ARBA00022448"/>
    </source>
</evidence>
<comment type="subcellular location">
    <subcellularLocation>
        <location evidence="1">Membrane</location>
        <topology evidence="1">Multi-pass membrane protein</topology>
    </subcellularLocation>
</comment>
<evidence type="ECO:0000256" key="4">
    <source>
        <dbReference type="ARBA" id="ARBA00022630"/>
    </source>
</evidence>
<feature type="transmembrane region" description="Helical" evidence="13">
    <location>
        <begin position="145"/>
        <end position="163"/>
    </location>
</feature>
<keyword evidence="8 13" id="KW-1133">Transmembrane helix</keyword>